<proteinExistence type="predicted"/>
<protein>
    <submittedName>
        <fullName evidence="1">tRNA 2-thiouridine synthesizing protein A</fullName>
        <ecNumber evidence="1">2.8.1.-</ecNumber>
    </submittedName>
</protein>
<gene>
    <name evidence="1" type="ORF">F4694_000639</name>
</gene>
<dbReference type="AlphaFoldDB" id="A0A852T5C2"/>
<reference evidence="2" key="2">
    <citation type="submission" date="2020-08" db="EMBL/GenBank/DDBJ databases">
        <title>The Agave Microbiome: Exploring the role of microbial communities in plant adaptations to desert environments.</title>
        <authorList>
            <person name="Partida-Martinez L.P."/>
        </authorList>
    </citation>
    <scope>NUCLEOTIDE SEQUENCE [LARGE SCALE GENOMIC DNA]</scope>
    <source>
        <strain evidence="2">AT2.8</strain>
    </source>
</reference>
<dbReference type="GO" id="GO:0016740">
    <property type="term" value="F:transferase activity"/>
    <property type="evidence" value="ECO:0007669"/>
    <property type="project" value="UniProtKB-KW"/>
</dbReference>
<keyword evidence="1" id="KW-0808">Transferase</keyword>
<reference evidence="2" key="1">
    <citation type="submission" date="2020-07" db="EMBL/GenBank/DDBJ databases">
        <authorList>
            <person name="Partida-Martinez L."/>
            <person name="Huntemann M."/>
            <person name="Clum A."/>
            <person name="Wang J."/>
            <person name="Palaniappan K."/>
            <person name="Ritter S."/>
            <person name="Chen I.-M."/>
            <person name="Stamatis D."/>
            <person name="Reddy T."/>
            <person name="O'Malley R."/>
            <person name="Daum C."/>
            <person name="Shapiro N."/>
            <person name="Ivanova N."/>
            <person name="Kyrpides N."/>
            <person name="Woyke T."/>
        </authorList>
    </citation>
    <scope>NUCLEOTIDE SEQUENCE [LARGE SCALE GENOMIC DNA]</scope>
    <source>
        <strain evidence="2">AT2.8</strain>
    </source>
</reference>
<dbReference type="EC" id="2.8.1.-" evidence="1"/>
<organism evidence="1 2">
    <name type="scientific">Neobacillus niacini</name>
    <dbReference type="NCBI Taxonomy" id="86668"/>
    <lineage>
        <taxon>Bacteria</taxon>
        <taxon>Bacillati</taxon>
        <taxon>Bacillota</taxon>
        <taxon>Bacilli</taxon>
        <taxon>Bacillales</taxon>
        <taxon>Bacillaceae</taxon>
        <taxon>Neobacillus</taxon>
    </lineage>
</organism>
<sequence>MSLQYVPDLIYDAGKTGYEELVINLSSTMKRLNKGHILEIISTEPGLKDKLPSWCRLETHLLLDRKDFGESSYYYIEKR</sequence>
<accession>A0A852T5C2</accession>
<comment type="caution">
    <text evidence="1">The sequence shown here is derived from an EMBL/GenBank/DDBJ whole genome shotgun (WGS) entry which is preliminary data.</text>
</comment>
<evidence type="ECO:0000313" key="2">
    <source>
        <dbReference type="Proteomes" id="UP000548423"/>
    </source>
</evidence>
<dbReference type="Gene3D" id="3.30.110.40">
    <property type="entry name" value="TusA-like domain"/>
    <property type="match status" value="1"/>
</dbReference>
<dbReference type="SUPFAM" id="SSF64307">
    <property type="entry name" value="SirA-like"/>
    <property type="match status" value="1"/>
</dbReference>
<dbReference type="InterPro" id="IPR036868">
    <property type="entry name" value="TusA-like_sf"/>
</dbReference>
<evidence type="ECO:0000313" key="1">
    <source>
        <dbReference type="EMBL" id="NYE03920.1"/>
    </source>
</evidence>
<dbReference type="EMBL" id="JACCBX010000001">
    <property type="protein sequence ID" value="NYE03920.1"/>
    <property type="molecule type" value="Genomic_DNA"/>
</dbReference>
<name>A0A852T5C2_9BACI</name>
<dbReference type="Proteomes" id="UP000548423">
    <property type="component" value="Unassembled WGS sequence"/>
</dbReference>